<accession>A0A4Y7LFK6</accession>
<feature type="region of interest" description="Disordered" evidence="5">
    <location>
        <begin position="1599"/>
        <end position="1618"/>
    </location>
</feature>
<evidence type="ECO:0000259" key="7">
    <source>
        <dbReference type="PROSITE" id="PS50966"/>
    </source>
</evidence>
<dbReference type="Pfam" id="PF04434">
    <property type="entry name" value="SWIM"/>
    <property type="match status" value="1"/>
</dbReference>
<evidence type="ECO:0000256" key="4">
    <source>
        <dbReference type="PROSITE-ProRule" id="PRU00325"/>
    </source>
</evidence>
<dbReference type="InterPro" id="IPR018289">
    <property type="entry name" value="MULE_transposase_dom"/>
</dbReference>
<evidence type="ECO:0000313" key="8">
    <source>
        <dbReference type="EMBL" id="RZC84006.1"/>
    </source>
</evidence>
<evidence type="ECO:0000256" key="2">
    <source>
        <dbReference type="ARBA" id="ARBA00022771"/>
    </source>
</evidence>
<keyword evidence="1" id="KW-0479">Metal-binding</keyword>
<dbReference type="SMART" id="SM00575">
    <property type="entry name" value="ZnF_PMZ"/>
    <property type="match status" value="1"/>
</dbReference>
<dbReference type="Pfam" id="PF10551">
    <property type="entry name" value="MULE"/>
    <property type="match status" value="1"/>
</dbReference>
<organism evidence="8 9">
    <name type="scientific">Papaver somniferum</name>
    <name type="common">Opium poppy</name>
    <dbReference type="NCBI Taxonomy" id="3469"/>
    <lineage>
        <taxon>Eukaryota</taxon>
        <taxon>Viridiplantae</taxon>
        <taxon>Streptophyta</taxon>
        <taxon>Embryophyta</taxon>
        <taxon>Tracheophyta</taxon>
        <taxon>Spermatophyta</taxon>
        <taxon>Magnoliopsida</taxon>
        <taxon>Ranunculales</taxon>
        <taxon>Papaveraceae</taxon>
        <taxon>Papaveroideae</taxon>
        <taxon>Papaver</taxon>
    </lineage>
</organism>
<dbReference type="PROSITE" id="PS50878">
    <property type="entry name" value="RT_POL"/>
    <property type="match status" value="1"/>
</dbReference>
<dbReference type="InterPro" id="IPR007527">
    <property type="entry name" value="Znf_SWIM"/>
</dbReference>
<evidence type="ECO:0000256" key="3">
    <source>
        <dbReference type="ARBA" id="ARBA00022833"/>
    </source>
</evidence>
<feature type="domain" description="SWIM-type" evidence="7">
    <location>
        <begin position="1516"/>
        <end position="1556"/>
    </location>
</feature>
<dbReference type="Gramene" id="RZC84006">
    <property type="protein sequence ID" value="RZC84006"/>
    <property type="gene ID" value="C5167_046792"/>
</dbReference>
<dbReference type="Pfam" id="PF03108">
    <property type="entry name" value="DBD_Tnp_Mut"/>
    <property type="match status" value="1"/>
</dbReference>
<evidence type="ECO:0000256" key="1">
    <source>
        <dbReference type="ARBA" id="ARBA00022723"/>
    </source>
</evidence>
<sequence length="1618" mass="180163">MRSRRSQVRVFDGVTLQELTWEVLLACPLVPQSRPQSAVSAPLGKEVPGSSLRWRNITGINMEGVVSLPPLCHNFAPQSAVSAPLQLFQEAMPCTRSKSSSSSTQYRVAPSVASGSYHLGSPSPHPSTSVSQGDKVHCPFKGYDGCQDGVSGGGYARSAIYRHITDRHFSSKKDTDICRDPDIIAGPLNSNDADFLIHGVLRPQATAANIIRANPDTSKPADGDTISTLTVEMLHLILQKQLTTTALLQWNEPNGCFHLTRKLIARCKPAHKQHDNNKKKHTNLQACRKKLSYDHHSAVICILSSNGVAPSTPDTLSDLQQKHPYAPPPHIPTYDISTPALSVDASAVLAALKSFPKGTSCARDGPRTQHLLDTMSGAAAAVSDELLHSVTGVVNLWLAGKCPLVLGELVASAPLTSLLKPGGGIRPIAVGTIWRRLCSKIAATGSLLLEMKGADNTKTMLLIDFSNAFNLVDKSSLIREARTHCPSISRWVEFCYSRPARLYYNDTSLSSSQGVQQGDPLGPLLFGLALHQIAEKIASHCTLDLHAWYLDDGTIACDTMEVSKVLKIIQSDGPSRGLHLNVTKTKIFWPSFDPRREAAGVFPPNIGMPSVGVELLGGPVSLGLQYCIIMVHSRVGKPLQLMDKMKQLQDLQSELLLLRNCSGVSRLYFTLRITTPSAIQTDAAHFDKHLFQYLRQIVVRDGVGFDPTSTNHHPETIISSVSSLRYQQALQTCTQVCGLSDTKFSINDAAPRYMKSLAVIYFGLVKEKIATDFSLPDRDLTLWHYNRIAHAMDFLKAIPISGLNQAIALRQFRSVLSYRFGIPLFGKDSTCSSCNRHMEVFGDHALHFASDIKPKFRHNLVRNVLADMCYKAGVAARKEAVLGFLSDNATSLRPADILVYTWEDGKDVCMDVIGDSPFTSASTRDPSPGHAIPAAVARKRTKYLYKCLSHGYGFCVLAFSTMGALGEETISVLQRLRNCLVNLDANHKIGKLPLLQVQYVPIQLLCCCVLQRGWELSSFGLFVEEACHGVASSSLYGISTQSLSDDESCTGFTETSKIKYPTEGHEQLKPLLSEGWEDIFKGVGQVFHDGVDEVRLAIRKYCSKSGYTVAKVKNDRLRFTSKCSRNAECPWYLHCIPIDTAKSVFAIKEFNGEHKCGGAYKLKDPHVKKKLIKHLFKDQIQSNPSIKPNDMVAQVKSCYGIDIKYHHAYKGKEASKAEIYGDDVKSYTDLIWYVEAIKDTNPGSYIKFEYDKETKRFHRLFICFAGCMEGYRFIRHMLYCDATFLNGRFKGTLIAATGVNGNQGFFPFAYALVPGEGIKGWEWFMENLQHCVDSRPITFITDRHEELKQSIPKYFPNSYHSYCFHHLKNNLPIKKSHEKYKQVQDLFHKAAYCYSVAKYESALNEMCIIGCGWVVKYIRNIDPKHWENTFFVGCRYGTHSSIIAESFNNWILPKRDLPPTALVDEIRIKIMRISAERRELGGNYSDSLTSIYKALLKSHVDIGRPWSVTESGNGIYEVHSPSSHVVDLMHMTCTCQRWKVFGFPCAHATAAITMSGIEMLRFVQPYFRSNHFRHTYAPAIRPIPNYDMPEAYEPEERVLLGIPRPPPGRPPKKRIRGA</sequence>
<keyword evidence="9" id="KW-1185">Reference proteome</keyword>
<evidence type="ECO:0000259" key="6">
    <source>
        <dbReference type="PROSITE" id="PS50878"/>
    </source>
</evidence>
<proteinExistence type="predicted"/>
<dbReference type="EMBL" id="CM010725">
    <property type="protein sequence ID" value="RZC84006.1"/>
    <property type="molecule type" value="Genomic_DNA"/>
</dbReference>
<dbReference type="PROSITE" id="PS50966">
    <property type="entry name" value="ZF_SWIM"/>
    <property type="match status" value="1"/>
</dbReference>
<keyword evidence="3" id="KW-0862">Zinc</keyword>
<reference evidence="8 9" key="1">
    <citation type="journal article" date="2018" name="Science">
        <title>The opium poppy genome and morphinan production.</title>
        <authorList>
            <person name="Guo L."/>
            <person name="Winzer T."/>
            <person name="Yang X."/>
            <person name="Li Y."/>
            <person name="Ning Z."/>
            <person name="He Z."/>
            <person name="Teodor R."/>
            <person name="Lu Y."/>
            <person name="Bowser T.A."/>
            <person name="Graham I.A."/>
            <person name="Ye K."/>
        </authorList>
    </citation>
    <scope>NUCLEOTIDE SEQUENCE [LARGE SCALE GENOMIC DNA]</scope>
    <source>
        <strain evidence="9">cv. HN1</strain>
        <tissue evidence="8">Leaves</tissue>
    </source>
</reference>
<evidence type="ECO:0000313" key="9">
    <source>
        <dbReference type="Proteomes" id="UP000316621"/>
    </source>
</evidence>
<evidence type="ECO:0000256" key="5">
    <source>
        <dbReference type="SAM" id="MobiDB-lite"/>
    </source>
</evidence>
<dbReference type="InterPro" id="IPR006564">
    <property type="entry name" value="Znf_PMZ"/>
</dbReference>
<name>A0A4Y7LFK6_PAPSO</name>
<protein>
    <recommendedName>
        <fullName evidence="10">SWIM-type domain-containing protein</fullName>
    </recommendedName>
</protein>
<evidence type="ECO:0008006" key="10">
    <source>
        <dbReference type="Google" id="ProtNLM"/>
    </source>
</evidence>
<dbReference type="PANTHER" id="PTHR48462:SF1">
    <property type="entry name" value="PROTEIN, PUTATIVE-RELATED"/>
    <property type="match status" value="1"/>
</dbReference>
<dbReference type="Pfam" id="PF00078">
    <property type="entry name" value="RVT_1"/>
    <property type="match status" value="1"/>
</dbReference>
<dbReference type="InterPro" id="IPR004332">
    <property type="entry name" value="Transposase_MuDR"/>
</dbReference>
<dbReference type="InterPro" id="IPR000477">
    <property type="entry name" value="RT_dom"/>
</dbReference>
<dbReference type="PANTHER" id="PTHR48462">
    <property type="entry name" value="PROTEIN, PUTATIVE-RELATED"/>
    <property type="match status" value="1"/>
</dbReference>
<gene>
    <name evidence="8" type="ORF">C5167_046792</name>
</gene>
<feature type="domain" description="Reverse transcriptase" evidence="6">
    <location>
        <begin position="399"/>
        <end position="615"/>
    </location>
</feature>
<dbReference type="GO" id="GO:0008270">
    <property type="term" value="F:zinc ion binding"/>
    <property type="evidence" value="ECO:0007669"/>
    <property type="project" value="UniProtKB-KW"/>
</dbReference>
<dbReference type="Proteomes" id="UP000316621">
    <property type="component" value="Chromosome 11"/>
</dbReference>
<keyword evidence="2 4" id="KW-0863">Zinc-finger</keyword>